<evidence type="ECO:0000256" key="8">
    <source>
        <dbReference type="SAM" id="Phobius"/>
    </source>
</evidence>
<evidence type="ECO:0000256" key="1">
    <source>
        <dbReference type="ARBA" id="ARBA00004651"/>
    </source>
</evidence>
<comment type="subcellular location">
    <subcellularLocation>
        <location evidence="1">Cell membrane</location>
        <topology evidence="1">Multi-pass membrane protein</topology>
    </subcellularLocation>
</comment>
<evidence type="ECO:0000256" key="5">
    <source>
        <dbReference type="ARBA" id="ARBA00022692"/>
    </source>
</evidence>
<evidence type="ECO:0000256" key="2">
    <source>
        <dbReference type="ARBA" id="ARBA00022475"/>
    </source>
</evidence>
<comment type="caution">
    <text evidence="9">The sequence shown here is derived from an EMBL/GenBank/DDBJ whole genome shotgun (WGS) entry which is preliminary data.</text>
</comment>
<keyword evidence="5 8" id="KW-0812">Transmembrane</keyword>
<feature type="transmembrane region" description="Helical" evidence="8">
    <location>
        <begin position="300"/>
        <end position="321"/>
    </location>
</feature>
<feature type="transmembrane region" description="Helical" evidence="8">
    <location>
        <begin position="105"/>
        <end position="122"/>
    </location>
</feature>
<feature type="transmembrane region" description="Helical" evidence="8">
    <location>
        <begin position="270"/>
        <end position="288"/>
    </location>
</feature>
<proteinExistence type="predicted"/>
<dbReference type="EMBL" id="BAABBX010000014">
    <property type="protein sequence ID" value="GAA4189714.1"/>
    <property type="molecule type" value="Genomic_DNA"/>
</dbReference>
<name>A0ABP8ASV0_9MICO</name>
<dbReference type="PANTHER" id="PTHR33908">
    <property type="entry name" value="MANNOSYLTRANSFERASE YKCB-RELATED"/>
    <property type="match status" value="1"/>
</dbReference>
<sequence>MSTALWVTRPPRAHEFQLRSRLRTPAVTVPAGAGALATLVTALGSWIPSLWGDEAASALSAQRSLPSFLHEVTHVDAVHAVYYAALHVWVALFGASAFSLRFPSAIATGVTVAGLIVLSRMFTASWRLPILAAVLAVALPRLDFAGIEARSYAWTAAVATWIVVLAVATLRGRLPASAGWAGLAVLCGAGAALNLMVGSLIAVIGCLAALWGRGRRAQLARWAAASAVALVLASPIVLLGLLERHQVAFLAHRPVPATAWLVDQWFHDPLFAAVGWLLLGAAVVVVAVRRDAALDRGLGLVALLWAGLPSAFLIGTISTLHNYAARYLTFTAPAVAILMALALDAAFRSWRPAGAAALALVLASAAPADLAQHGPNAENGSDWAQFGAVVAAHARPGDQLAFDEVVRPSRRPESAWRLYPADFRGDAVPQLITPYWQRHTWSDELMTIQDAAAQHRFTAATVFAVEADFPGEGVVDVRGVPSLEASGYHVVEHWKLHSDDVYMLDRDPVR</sequence>
<keyword evidence="2" id="KW-1003">Cell membrane</keyword>
<keyword evidence="10" id="KW-1185">Reference proteome</keyword>
<reference evidence="10" key="1">
    <citation type="journal article" date="2019" name="Int. J. Syst. Evol. Microbiol.">
        <title>The Global Catalogue of Microorganisms (GCM) 10K type strain sequencing project: providing services to taxonomists for standard genome sequencing and annotation.</title>
        <authorList>
            <consortium name="The Broad Institute Genomics Platform"/>
            <consortium name="The Broad Institute Genome Sequencing Center for Infectious Disease"/>
            <person name="Wu L."/>
            <person name="Ma J."/>
        </authorList>
    </citation>
    <scope>NUCLEOTIDE SEQUENCE [LARGE SCALE GENOMIC DNA]</scope>
    <source>
        <strain evidence="10">JCM 17593</strain>
    </source>
</reference>
<keyword evidence="4" id="KW-0808">Transferase</keyword>
<dbReference type="Proteomes" id="UP001500213">
    <property type="component" value="Unassembled WGS sequence"/>
</dbReference>
<protein>
    <recommendedName>
        <fullName evidence="11">Glycosyltransferase RgtA/B/C/D-like domain-containing protein</fullName>
    </recommendedName>
</protein>
<organism evidence="9 10">
    <name type="scientific">Gryllotalpicola kribbensis</name>
    <dbReference type="NCBI Taxonomy" id="993084"/>
    <lineage>
        <taxon>Bacteria</taxon>
        <taxon>Bacillati</taxon>
        <taxon>Actinomycetota</taxon>
        <taxon>Actinomycetes</taxon>
        <taxon>Micrococcales</taxon>
        <taxon>Microbacteriaceae</taxon>
        <taxon>Gryllotalpicola</taxon>
    </lineage>
</organism>
<evidence type="ECO:0000313" key="10">
    <source>
        <dbReference type="Proteomes" id="UP001500213"/>
    </source>
</evidence>
<dbReference type="PANTHER" id="PTHR33908:SF3">
    <property type="entry name" value="UNDECAPRENYL PHOSPHATE-ALPHA-4-AMINO-4-DEOXY-L-ARABINOSE ARABINOSYL TRANSFERASE"/>
    <property type="match status" value="1"/>
</dbReference>
<keyword evidence="3" id="KW-0328">Glycosyltransferase</keyword>
<dbReference type="InterPro" id="IPR050297">
    <property type="entry name" value="LipidA_mod_glycosyltrf_83"/>
</dbReference>
<keyword evidence="6 8" id="KW-1133">Transmembrane helix</keyword>
<feature type="transmembrane region" description="Helical" evidence="8">
    <location>
        <begin position="26"/>
        <end position="47"/>
    </location>
</feature>
<gene>
    <name evidence="9" type="ORF">GCM10022288_17970</name>
</gene>
<feature type="transmembrane region" description="Helical" evidence="8">
    <location>
        <begin position="222"/>
        <end position="242"/>
    </location>
</feature>
<evidence type="ECO:0000256" key="6">
    <source>
        <dbReference type="ARBA" id="ARBA00022989"/>
    </source>
</evidence>
<feature type="transmembrane region" description="Helical" evidence="8">
    <location>
        <begin position="151"/>
        <end position="170"/>
    </location>
</feature>
<evidence type="ECO:0008006" key="11">
    <source>
        <dbReference type="Google" id="ProtNLM"/>
    </source>
</evidence>
<dbReference type="RefSeq" id="WP_344776028.1">
    <property type="nucleotide sequence ID" value="NZ_BAABBX010000014.1"/>
</dbReference>
<evidence type="ECO:0000313" key="9">
    <source>
        <dbReference type="EMBL" id="GAA4189714.1"/>
    </source>
</evidence>
<evidence type="ECO:0000256" key="7">
    <source>
        <dbReference type="ARBA" id="ARBA00023136"/>
    </source>
</evidence>
<keyword evidence="7 8" id="KW-0472">Membrane</keyword>
<feature type="transmembrane region" description="Helical" evidence="8">
    <location>
        <begin position="327"/>
        <end position="347"/>
    </location>
</feature>
<evidence type="ECO:0000256" key="3">
    <source>
        <dbReference type="ARBA" id="ARBA00022676"/>
    </source>
</evidence>
<feature type="transmembrane region" description="Helical" evidence="8">
    <location>
        <begin position="182"/>
        <end position="210"/>
    </location>
</feature>
<feature type="transmembrane region" description="Helical" evidence="8">
    <location>
        <begin position="128"/>
        <end position="144"/>
    </location>
</feature>
<evidence type="ECO:0000256" key="4">
    <source>
        <dbReference type="ARBA" id="ARBA00022679"/>
    </source>
</evidence>
<feature type="transmembrane region" description="Helical" evidence="8">
    <location>
        <begin position="80"/>
        <end position="98"/>
    </location>
</feature>
<accession>A0ABP8ASV0</accession>